<keyword evidence="7" id="KW-1185">Reference proteome</keyword>
<dbReference type="PROSITE" id="PS51257">
    <property type="entry name" value="PROKAR_LIPOPROTEIN"/>
    <property type="match status" value="1"/>
</dbReference>
<organism evidence="6 7">
    <name type="scientific">Paenibacillus ginsengarvi</name>
    <dbReference type="NCBI Taxonomy" id="400777"/>
    <lineage>
        <taxon>Bacteria</taxon>
        <taxon>Bacillati</taxon>
        <taxon>Bacillota</taxon>
        <taxon>Bacilli</taxon>
        <taxon>Bacillales</taxon>
        <taxon>Paenibacillaceae</taxon>
        <taxon>Paenibacillus</taxon>
    </lineage>
</organism>
<comment type="caution">
    <text evidence="6">The sequence shown here is derived from an EMBL/GenBank/DDBJ whole genome shotgun (WGS) entry which is preliminary data.</text>
</comment>
<evidence type="ECO:0000256" key="4">
    <source>
        <dbReference type="ARBA" id="ARBA00023139"/>
    </source>
</evidence>
<keyword evidence="3" id="KW-0472">Membrane</keyword>
<dbReference type="Proteomes" id="UP000282311">
    <property type="component" value="Unassembled WGS sequence"/>
</dbReference>
<keyword evidence="2" id="KW-0732">Signal</keyword>
<protein>
    <submittedName>
        <fullName evidence="6">Extracellular solute-binding protein</fullName>
    </submittedName>
</protein>
<dbReference type="Gene3D" id="3.40.190.10">
    <property type="entry name" value="Periplasmic binding protein-like II"/>
    <property type="match status" value="2"/>
</dbReference>
<keyword evidence="4" id="KW-0564">Palmitate</keyword>
<accession>A0A3B0CN18</accession>
<evidence type="ECO:0000256" key="5">
    <source>
        <dbReference type="ARBA" id="ARBA00023288"/>
    </source>
</evidence>
<dbReference type="Pfam" id="PF01547">
    <property type="entry name" value="SBP_bac_1"/>
    <property type="match status" value="1"/>
</dbReference>
<dbReference type="InterPro" id="IPR050490">
    <property type="entry name" value="Bact_solute-bd_prot1"/>
</dbReference>
<gene>
    <name evidence="6" type="ORF">D7M11_04880</name>
</gene>
<evidence type="ECO:0000256" key="1">
    <source>
        <dbReference type="ARBA" id="ARBA00022475"/>
    </source>
</evidence>
<reference evidence="6 7" key="1">
    <citation type="journal article" date="2007" name="Int. J. Syst. Evol. Microbiol.">
        <title>Paenibacillus ginsengarvi sp. nov., isolated from soil from ginseng cultivation.</title>
        <authorList>
            <person name="Yoon M.H."/>
            <person name="Ten L.N."/>
            <person name="Im W.T."/>
        </authorList>
    </citation>
    <scope>NUCLEOTIDE SEQUENCE [LARGE SCALE GENOMIC DNA]</scope>
    <source>
        <strain evidence="6 7">KCTC 13059</strain>
    </source>
</reference>
<dbReference type="AlphaFoldDB" id="A0A3B0CN18"/>
<proteinExistence type="predicted"/>
<name>A0A3B0CN18_9BACL</name>
<evidence type="ECO:0000313" key="6">
    <source>
        <dbReference type="EMBL" id="RKN86350.1"/>
    </source>
</evidence>
<dbReference type="InterPro" id="IPR006059">
    <property type="entry name" value="SBP"/>
</dbReference>
<keyword evidence="1" id="KW-1003">Cell membrane</keyword>
<evidence type="ECO:0000313" key="7">
    <source>
        <dbReference type="Proteomes" id="UP000282311"/>
    </source>
</evidence>
<dbReference type="SUPFAM" id="SSF53850">
    <property type="entry name" value="Periplasmic binding protein-like II"/>
    <property type="match status" value="1"/>
</dbReference>
<dbReference type="CDD" id="cd13580">
    <property type="entry name" value="PBP2_AlgQ_like_1"/>
    <property type="match status" value="1"/>
</dbReference>
<sequence length="517" mass="57246">MDAFVRRMTEIRRASALVTLLGTCLVAGCRAEGDAGLAGGKATGPGNEGRPMVRIVTNGLNAIYPEGMDINSNPYIESIRKHTNLDIRFTIPPSEGFDTKLNVIMASDDIPDLISTSNTNWFVHYVNRQALMPLDELIDRHAPGLRKRFPQEAWDQVTVDGRIYAIPSLNEAPGGYLMYARKDWLDRLGLQPPTTLDEYYAVMKAFAEQDPDGNGKDDTAGISIRENMGGASPLFGAFGTQVSILAWHERDGRLVNGTVLPETKEALAFMAKLYKEKLLDQQFMLNKTAVFNEKIANGKIGLYAASWSDTRGPILDNRLNDPKAEWIPLDYPVGKDGRKGTSASQPVRYYSVVPAAAVNAAGAMKLLDFLSGEGYRDIKLGFENEIWTRTDGKMVINFAEHNKHFYRGVYSNLADIAEPGVTKDRLDGLGMPFRLNENLSRIGQNLIKSAFTGTTVPAMGLYGANLEKDMQETFTKIVAGALPLSEFDAFVERWYKAGGEQMTAEVNAWYESKNREK</sequence>
<dbReference type="PANTHER" id="PTHR43649:SF33">
    <property type="entry name" value="POLYGALACTURONAN_RHAMNOGALACTURONAN-BINDING PROTEIN YTCQ"/>
    <property type="match status" value="1"/>
</dbReference>
<dbReference type="EMBL" id="RBAH01000002">
    <property type="protein sequence ID" value="RKN86350.1"/>
    <property type="molecule type" value="Genomic_DNA"/>
</dbReference>
<evidence type="ECO:0000256" key="3">
    <source>
        <dbReference type="ARBA" id="ARBA00023136"/>
    </source>
</evidence>
<evidence type="ECO:0000256" key="2">
    <source>
        <dbReference type="ARBA" id="ARBA00022729"/>
    </source>
</evidence>
<dbReference type="PANTHER" id="PTHR43649">
    <property type="entry name" value="ARABINOSE-BINDING PROTEIN-RELATED"/>
    <property type="match status" value="1"/>
</dbReference>
<keyword evidence="5" id="KW-0449">Lipoprotein</keyword>